<accession>A0ACC1D0C3</accession>
<keyword evidence="2" id="KW-1185">Reference proteome</keyword>
<dbReference type="EMBL" id="CM034398">
    <property type="protein sequence ID" value="KAJ0177276.1"/>
    <property type="molecule type" value="Genomic_DNA"/>
</dbReference>
<reference evidence="1 2" key="1">
    <citation type="journal article" date="2021" name="Front. Genet.">
        <title>Chromosome-Level Genome Assembly Reveals Significant Gene Expansion in the Toll and IMD Signaling Pathways of Dendrolimus kikuchii.</title>
        <authorList>
            <person name="Zhou J."/>
            <person name="Wu P."/>
            <person name="Xiong Z."/>
            <person name="Liu N."/>
            <person name="Zhao N."/>
            <person name="Ji M."/>
            <person name="Qiu Y."/>
            <person name="Yang B."/>
        </authorList>
    </citation>
    <scope>NUCLEOTIDE SEQUENCE [LARGE SCALE GENOMIC DNA]</scope>
    <source>
        <strain evidence="1">Ann1</strain>
    </source>
</reference>
<dbReference type="Proteomes" id="UP000824533">
    <property type="component" value="Linkage Group LG12"/>
</dbReference>
<sequence length="143" mass="16465">MMVFRAGKGPKITLPVLLGGIELKFVSQFKYLGHILAENLSDDLDIERERRALAVRCNMISRRFSVQYNNAYRILMKLPRFCSASGMFAEQRIADFFAIRRARIAGLWARLRASGNGILRMFSDCLDNPIFRSWHSVHRDINA</sequence>
<gene>
    <name evidence="1" type="ORF">K1T71_007285</name>
</gene>
<name>A0ACC1D0C3_9NEOP</name>
<comment type="caution">
    <text evidence="1">The sequence shown here is derived from an EMBL/GenBank/DDBJ whole genome shotgun (WGS) entry which is preliminary data.</text>
</comment>
<evidence type="ECO:0000313" key="2">
    <source>
        <dbReference type="Proteomes" id="UP000824533"/>
    </source>
</evidence>
<organism evidence="1 2">
    <name type="scientific">Dendrolimus kikuchii</name>
    <dbReference type="NCBI Taxonomy" id="765133"/>
    <lineage>
        <taxon>Eukaryota</taxon>
        <taxon>Metazoa</taxon>
        <taxon>Ecdysozoa</taxon>
        <taxon>Arthropoda</taxon>
        <taxon>Hexapoda</taxon>
        <taxon>Insecta</taxon>
        <taxon>Pterygota</taxon>
        <taxon>Neoptera</taxon>
        <taxon>Endopterygota</taxon>
        <taxon>Lepidoptera</taxon>
        <taxon>Glossata</taxon>
        <taxon>Ditrysia</taxon>
        <taxon>Bombycoidea</taxon>
        <taxon>Lasiocampidae</taxon>
        <taxon>Dendrolimus</taxon>
    </lineage>
</organism>
<protein>
    <submittedName>
        <fullName evidence="1">Uncharacterized protein</fullName>
    </submittedName>
</protein>
<proteinExistence type="predicted"/>
<evidence type="ECO:0000313" key="1">
    <source>
        <dbReference type="EMBL" id="KAJ0177276.1"/>
    </source>
</evidence>